<dbReference type="InterPro" id="IPR027417">
    <property type="entry name" value="P-loop_NTPase"/>
</dbReference>
<feature type="domain" description="DNA mismatch repair proteins mutS family" evidence="7">
    <location>
        <begin position="1981"/>
        <end position="2171"/>
    </location>
</feature>
<dbReference type="Gene3D" id="3.40.50.300">
    <property type="entry name" value="P-loop containing nucleotide triphosphate hydrolases"/>
    <property type="match status" value="1"/>
</dbReference>
<feature type="region of interest" description="Disordered" evidence="5">
    <location>
        <begin position="994"/>
        <end position="1040"/>
    </location>
</feature>
<accession>A0A6J1REX6</accession>
<comment type="similarity">
    <text evidence="1">Belongs to the DNA mismatch repair MutS family.</text>
</comment>
<keyword evidence="3" id="KW-0067">ATP-binding</keyword>
<dbReference type="GO" id="GO:0005524">
    <property type="term" value="F:ATP binding"/>
    <property type="evidence" value="ECO:0007669"/>
    <property type="project" value="UniProtKB-KW"/>
</dbReference>
<name>A0A6J1REX6_9HYME</name>
<feature type="region of interest" description="Disordered" evidence="5">
    <location>
        <begin position="1113"/>
        <end position="1245"/>
    </location>
</feature>
<proteinExistence type="inferred from homology"/>
<feature type="compositionally biased region" description="Basic and acidic residues" evidence="5">
    <location>
        <begin position="372"/>
        <end position="454"/>
    </location>
</feature>
<evidence type="ECO:0000256" key="3">
    <source>
        <dbReference type="ARBA" id="ARBA00022840"/>
    </source>
</evidence>
<dbReference type="InterPro" id="IPR007696">
    <property type="entry name" value="DNA_mismatch_repair_MutS_core"/>
</dbReference>
<dbReference type="GO" id="GO:0006298">
    <property type="term" value="P:mismatch repair"/>
    <property type="evidence" value="ECO:0007669"/>
    <property type="project" value="InterPro"/>
</dbReference>
<dbReference type="InterPro" id="IPR045076">
    <property type="entry name" value="MutS"/>
</dbReference>
<feature type="compositionally biased region" description="Basic and acidic residues" evidence="5">
    <location>
        <begin position="525"/>
        <end position="540"/>
    </location>
</feature>
<dbReference type="GO" id="GO:0051026">
    <property type="term" value="P:chiasma assembly"/>
    <property type="evidence" value="ECO:0007669"/>
    <property type="project" value="TreeGrafter"/>
</dbReference>
<feature type="compositionally biased region" description="Pro residues" evidence="5">
    <location>
        <begin position="827"/>
        <end position="837"/>
    </location>
</feature>
<gene>
    <name evidence="9" type="primary">LOC112468403</name>
</gene>
<feature type="compositionally biased region" description="Low complexity" evidence="5">
    <location>
        <begin position="1317"/>
        <end position="1329"/>
    </location>
</feature>
<keyword evidence="2" id="KW-0547">Nucleotide-binding</keyword>
<dbReference type="GO" id="GO:0030983">
    <property type="term" value="F:mismatched DNA binding"/>
    <property type="evidence" value="ECO:0007669"/>
    <property type="project" value="InterPro"/>
</dbReference>
<dbReference type="SMART" id="SM00533">
    <property type="entry name" value="MUTSd"/>
    <property type="match status" value="1"/>
</dbReference>
<feature type="compositionally biased region" description="Basic and acidic residues" evidence="5">
    <location>
        <begin position="502"/>
        <end position="517"/>
    </location>
</feature>
<dbReference type="PANTHER" id="PTHR11361">
    <property type="entry name" value="DNA MISMATCH REPAIR PROTEIN MUTS FAMILY MEMBER"/>
    <property type="match status" value="1"/>
</dbReference>
<dbReference type="Pfam" id="PF00488">
    <property type="entry name" value="MutS_V"/>
    <property type="match status" value="1"/>
</dbReference>
<feature type="compositionally biased region" description="Low complexity" evidence="5">
    <location>
        <begin position="774"/>
        <end position="786"/>
    </location>
</feature>
<feature type="compositionally biased region" description="Basic and acidic residues" evidence="5">
    <location>
        <begin position="1113"/>
        <end position="1152"/>
    </location>
</feature>
<evidence type="ECO:0000313" key="8">
    <source>
        <dbReference type="Proteomes" id="UP000504618"/>
    </source>
</evidence>
<keyword evidence="8" id="KW-1185">Reference proteome</keyword>
<feature type="compositionally biased region" description="Basic and acidic residues" evidence="5">
    <location>
        <begin position="478"/>
        <end position="492"/>
    </location>
</feature>
<feature type="compositionally biased region" description="Basic and acidic residues" evidence="5">
    <location>
        <begin position="164"/>
        <end position="188"/>
    </location>
</feature>
<dbReference type="PANTHER" id="PTHR11361:SF20">
    <property type="entry name" value="MUTS PROTEIN HOMOLOG 5"/>
    <property type="match status" value="1"/>
</dbReference>
<feature type="compositionally biased region" description="Low complexity" evidence="5">
    <location>
        <begin position="1184"/>
        <end position="1200"/>
    </location>
</feature>
<dbReference type="Pfam" id="PF05192">
    <property type="entry name" value="MutS_III"/>
    <property type="match status" value="1"/>
</dbReference>
<feature type="compositionally biased region" description="Polar residues" evidence="5">
    <location>
        <begin position="1330"/>
        <end position="1342"/>
    </location>
</feature>
<protein>
    <submittedName>
        <fullName evidence="9">Uncharacterized protein LOC112468403</fullName>
    </submittedName>
</protein>
<dbReference type="SUPFAM" id="SSF52540">
    <property type="entry name" value="P-loop containing nucleoside triphosphate hydrolases"/>
    <property type="match status" value="1"/>
</dbReference>
<feature type="compositionally biased region" description="Polar residues" evidence="5">
    <location>
        <begin position="1164"/>
        <end position="1178"/>
    </location>
</feature>
<dbReference type="InterPro" id="IPR000432">
    <property type="entry name" value="DNA_mismatch_repair_MutS_C"/>
</dbReference>
<dbReference type="RefSeq" id="XP_024893322.1">
    <property type="nucleotide sequence ID" value="XM_025037554.1"/>
</dbReference>
<feature type="region of interest" description="Disordered" evidence="5">
    <location>
        <begin position="1317"/>
        <end position="1390"/>
    </location>
</feature>
<evidence type="ECO:0000259" key="6">
    <source>
        <dbReference type="SMART" id="SM00533"/>
    </source>
</evidence>
<organism evidence="8 9">
    <name type="scientific">Temnothorax curvispinosus</name>
    <dbReference type="NCBI Taxonomy" id="300111"/>
    <lineage>
        <taxon>Eukaryota</taxon>
        <taxon>Metazoa</taxon>
        <taxon>Ecdysozoa</taxon>
        <taxon>Arthropoda</taxon>
        <taxon>Hexapoda</taxon>
        <taxon>Insecta</taxon>
        <taxon>Pterygota</taxon>
        <taxon>Neoptera</taxon>
        <taxon>Endopterygota</taxon>
        <taxon>Hymenoptera</taxon>
        <taxon>Apocrita</taxon>
        <taxon>Aculeata</taxon>
        <taxon>Formicoidea</taxon>
        <taxon>Formicidae</taxon>
        <taxon>Myrmicinae</taxon>
        <taxon>Temnothorax</taxon>
    </lineage>
</organism>
<feature type="compositionally biased region" description="Polar residues" evidence="5">
    <location>
        <begin position="791"/>
        <end position="813"/>
    </location>
</feature>
<evidence type="ECO:0000256" key="5">
    <source>
        <dbReference type="SAM" id="MobiDB-lite"/>
    </source>
</evidence>
<evidence type="ECO:0000256" key="4">
    <source>
        <dbReference type="ARBA" id="ARBA00023125"/>
    </source>
</evidence>
<evidence type="ECO:0000259" key="7">
    <source>
        <dbReference type="SMART" id="SM00534"/>
    </source>
</evidence>
<reference evidence="9" key="1">
    <citation type="submission" date="2025-08" db="UniProtKB">
        <authorList>
            <consortium name="RefSeq"/>
        </authorList>
    </citation>
    <scope>IDENTIFICATION</scope>
    <source>
        <tissue evidence="9">Whole body</tissue>
    </source>
</reference>
<dbReference type="GO" id="GO:0140664">
    <property type="term" value="F:ATP-dependent DNA damage sensor activity"/>
    <property type="evidence" value="ECO:0007669"/>
    <property type="project" value="InterPro"/>
</dbReference>
<feature type="compositionally biased region" description="Polar residues" evidence="5">
    <location>
        <begin position="913"/>
        <end position="926"/>
    </location>
</feature>
<feature type="region of interest" description="Disordered" evidence="5">
    <location>
        <begin position="359"/>
        <end position="630"/>
    </location>
</feature>
<feature type="compositionally biased region" description="Polar residues" evidence="5">
    <location>
        <begin position="1065"/>
        <end position="1076"/>
    </location>
</feature>
<evidence type="ECO:0000256" key="1">
    <source>
        <dbReference type="ARBA" id="ARBA00006271"/>
    </source>
</evidence>
<feature type="compositionally biased region" description="Basic and acidic residues" evidence="5">
    <location>
        <begin position="1012"/>
        <end position="1040"/>
    </location>
</feature>
<dbReference type="GeneID" id="112468403"/>
<feature type="region of interest" description="Disordered" evidence="5">
    <location>
        <begin position="1"/>
        <end position="54"/>
    </location>
</feature>
<feature type="compositionally biased region" description="Basic and acidic residues" evidence="5">
    <location>
        <begin position="560"/>
        <end position="599"/>
    </location>
</feature>
<dbReference type="SMART" id="SM00534">
    <property type="entry name" value="MUTSac"/>
    <property type="match status" value="1"/>
</dbReference>
<dbReference type="InterPro" id="IPR036187">
    <property type="entry name" value="DNA_mismatch_repair_MutS_sf"/>
</dbReference>
<feature type="compositionally biased region" description="Basic and acidic residues" evidence="5">
    <location>
        <begin position="607"/>
        <end position="630"/>
    </location>
</feature>
<feature type="compositionally biased region" description="Polar residues" evidence="5">
    <location>
        <begin position="1"/>
        <end position="18"/>
    </location>
</feature>
<dbReference type="OrthoDB" id="29596at2759"/>
<feature type="region of interest" description="Disordered" evidence="5">
    <location>
        <begin position="1057"/>
        <end position="1081"/>
    </location>
</feature>
<sequence>MGNNGSSSHQYCASSGPSQEIAGRGWTQSFPRELSRHHPQQPTGHKVLPEPPNQRLRATNNGSIIHNGGTISGRRPPALTLPHDLNKQGIFRSRSTSASNIGASRSRKLEHHCCYYGNGSRCCMENEMQELKRFGSEPDLRYSPMAREAARCNGKQQQQQQHQHAMEHRHCGSGHYPERECRERESRYRGKKKYKAPAPPSNGVVDGSSPDSYRNLVPRYTESGQDRPGGCRGEEVQPPPRRSRLFKTRAETKRAQVNWLSSSSSSQTHAIAERCENGGSGLENERRWRGEDGRVANKENRLVWRDQSNHLHQDRWCRDEHRRSRIFDGKNTLQRSMSSPEFQAELMQVARKVRNKLNCGGRSSVESANLERNSDADRCTKEPKIEEVKRPEKRSARNEESCPEERVIEDRMVEERRLPDRCNRSENKHNSYDEHKGNARDPGRTKDYLEERQAEAVSGGKRRLVEKPAIFDEYSAMHPKEPLRKGPKDRVDAVGQSSGDKLSSEKQRRDLLEDYQRAKSVAKSRKYENAADSGRTRSESPVRPYIRVTDPRGQGSGRESTPERTSEAKEREKERDPDRRWRKSDVRNTDGAPDEKRWSCEPVPATAEKKDAKSKEKLARKPEAKDVREKNWHVLPSPEKSAPKTFYFGMDEALSNESRNCVDQHMEQIQSRLQTRQINGSIECHDYTDDGKSGIEDISLKLRPTLPKKQLEIPRFSPSAAWRLLSALEAPGPTMSTASEEIPVMFEERIERLSRPPPPLIVLGPRSSHDKSGDSGISGDAGAANDDSLDISTNTNNNRLKTPATRPTWTPQQDLGEESSSDAGVDSPPPMPTPVKFPPRAHVFSLSLPRDDNRMYLYNPDLKNKEGSTFNSLQKLKRSVSGALGLGPLDLERKRTRDVLDDNWLLSTSAPTSLQHTQITDATRSSPPGWKPGFDDEDEDEVLVEDLEDRGDFPVIMKPPSFSYLASGGHVMYLPESNDSQYQSQSLNYRSNMAVESEKNSGNGSGSKYRKNGVDEFRKPSKDVEKTSKQPKESVILKEKPFANDAKVNTRFSKSCDNISEMKQRSTSPVGGQQNLQDDKEIAPEVKAPLKSNSKGRRFTFQSTVRQIERRRLAEKLSREAEAKERQRKGELEAMRKVEEEFQRKRAREKANIRQQLRLYSMDENLSSLPTVWDSSQLSRADPDGAPSSSASSPTSVPPAKLTTIRKSSVSSDEYLRKRASSVDSRQQQQQQQQQHQQQPREYKDYRPKYYDWAPTESSSHLEYKQTTVHPKVVCDIPKSSPVFVDAHANVNKTANLSSTPRSDNYRKDFAHGAVAARSSLASSDSELSQPNTRPHSRQAVNKSKPIRSRTGRGCQKWSEKSKKRLIRSASPTRSEEAVSTEDETPVEPIKQERSPMNGFVLNGVQPFVREKSYRPISFNPQPPPPIPTMIWSSNQLGAAYYNILTSELFVMDDTYDDGVNFNIARTLYKQCRPRHVITISGMSDEFLTALEALVTSEMSSDRSGLSGLSGAGPSQVSLRVLRKREHGFDRCYHRVRCLKLRSEPVNASNVERLIFLQGLLNFKSIVMIHALGLLLIYIDQHWSNIALDPSGRPGFASLASVTLRDIVMIDDDTYEALNIVHARHHPSLFKCGDAAAKKQSGSLFILLNRCQSRPGVQFLWQVTAFCRKTLRHPTRNVQILNERFEVVEFCLNPDNQSIVENLTSCLKHIYRLTNVILDRYLAQQAKVSDWRRLHKSISSIIYIADICEKHREKVRLFNKIVGSITKEVRYVKYFIEYIVDFGAKRSENDSIVRTNVDSHLDNLHHVRSTLPETLTRMGEKDMKDHLPASVTTCKMVYIPNIGYLLAITGWNPSPADNVDLENLELKFVSNNIRYYKSPSAKELDNTIGDIMLRINKRESYILLKLVKYINKHAASIFNAIQLCAELDTLLAFYVVAREYNYVKPNVVDRQIIAVEQGRHPLQEFLTTFVPNDIYSGDGKSLVKILTGPNASGKSTYLKQVALIVFMAHIGCFVPAKSATIGIVTHILTQITSVDSIALNTSMFLQDMRQINSALYASTPNSIVILDEFGNGTSEVSGLSLLAAVLNNFVERGTDCPHIFVATHMHRIMNMLPRSPIIEEQTFEFVTNEDGSVAYLYSLISGNVGRSFAHAAARSAGLDEKIVKRALEVYEKFKAGELPPRLPEAKGQDMATHIIEQLLKSENFDLEELKKLVRQFTESPAAARINNKNN</sequence>
<feature type="domain" description="DNA mismatch repair protein MutS core" evidence="6">
    <location>
        <begin position="1639"/>
        <end position="1966"/>
    </location>
</feature>
<dbReference type="Gene3D" id="1.10.1420.10">
    <property type="match status" value="1"/>
</dbReference>
<evidence type="ECO:0000313" key="9">
    <source>
        <dbReference type="RefSeq" id="XP_024893322.1"/>
    </source>
</evidence>
<dbReference type="Proteomes" id="UP000504618">
    <property type="component" value="Unplaced"/>
</dbReference>
<feature type="region of interest" description="Disordered" evidence="5">
    <location>
        <begin position="913"/>
        <end position="937"/>
    </location>
</feature>
<dbReference type="GO" id="GO:0005634">
    <property type="term" value="C:nucleus"/>
    <property type="evidence" value="ECO:0007669"/>
    <property type="project" value="TreeGrafter"/>
</dbReference>
<feature type="region of interest" description="Disordered" evidence="5">
    <location>
        <begin position="154"/>
        <end position="248"/>
    </location>
</feature>
<feature type="region of interest" description="Disordered" evidence="5">
    <location>
        <begin position="755"/>
        <end position="838"/>
    </location>
</feature>
<keyword evidence="4" id="KW-0238">DNA-binding</keyword>
<evidence type="ECO:0000256" key="2">
    <source>
        <dbReference type="ARBA" id="ARBA00022741"/>
    </source>
</evidence>
<feature type="compositionally biased region" description="Low complexity" evidence="5">
    <location>
        <begin position="1227"/>
        <end position="1238"/>
    </location>
</feature>
<dbReference type="SUPFAM" id="SSF48334">
    <property type="entry name" value="DNA repair protein MutS, domain III"/>
    <property type="match status" value="1"/>
</dbReference>